<dbReference type="InterPro" id="IPR023393">
    <property type="entry name" value="START-like_dom_sf"/>
</dbReference>
<evidence type="ECO:0000259" key="1">
    <source>
        <dbReference type="Pfam" id="PF02121"/>
    </source>
</evidence>
<protein>
    <submittedName>
        <fullName evidence="2">Putative phosphatidylinositol transfer protein</fullName>
    </submittedName>
</protein>
<organism evidence="2">
    <name type="scientific">Xenopsylla cheopis</name>
    <name type="common">Oriental rat flea</name>
    <name type="synonym">Pulex cheopis</name>
    <dbReference type="NCBI Taxonomy" id="163159"/>
    <lineage>
        <taxon>Eukaryota</taxon>
        <taxon>Metazoa</taxon>
        <taxon>Ecdysozoa</taxon>
        <taxon>Arthropoda</taxon>
        <taxon>Hexapoda</taxon>
        <taxon>Insecta</taxon>
        <taxon>Pterygota</taxon>
        <taxon>Neoptera</taxon>
        <taxon>Endopterygota</taxon>
        <taxon>Siphonaptera</taxon>
        <taxon>Pulicidae</taxon>
        <taxon>Xenopsyllinae</taxon>
        <taxon>Xenopsylla</taxon>
    </lineage>
</organism>
<dbReference type="PANTHER" id="PTHR10658:SF54">
    <property type="entry name" value="CYTOPLASMIC PHOSPHATIDYLINOSITOL TRANSFER PROTEIN 1"/>
    <property type="match status" value="1"/>
</dbReference>
<dbReference type="AlphaFoldDB" id="A0A6M2DJ22"/>
<dbReference type="PRINTS" id="PR00391">
    <property type="entry name" value="PITRANSFER"/>
</dbReference>
<dbReference type="GO" id="GO:0035091">
    <property type="term" value="F:phosphatidylinositol binding"/>
    <property type="evidence" value="ECO:0007669"/>
    <property type="project" value="TreeGrafter"/>
</dbReference>
<evidence type="ECO:0000313" key="2">
    <source>
        <dbReference type="EMBL" id="NOV45051.1"/>
    </source>
</evidence>
<dbReference type="Gene3D" id="3.30.530.20">
    <property type="match status" value="1"/>
</dbReference>
<dbReference type="GO" id="GO:0005737">
    <property type="term" value="C:cytoplasm"/>
    <property type="evidence" value="ECO:0007669"/>
    <property type="project" value="UniProtKB-ARBA"/>
</dbReference>
<dbReference type="SUPFAM" id="SSF55961">
    <property type="entry name" value="Bet v1-like"/>
    <property type="match status" value="1"/>
</dbReference>
<name>A0A6M2DJ22_XENCH</name>
<feature type="domain" description="Phosphatidylinositol transfer protein N-terminal" evidence="1">
    <location>
        <begin position="2"/>
        <end position="252"/>
    </location>
</feature>
<accession>A0A6M2DJ22</accession>
<dbReference type="Pfam" id="PF02121">
    <property type="entry name" value="IP_trans"/>
    <property type="match status" value="1"/>
</dbReference>
<sequence>MVLIREYRICLPLTVEEYRVGQLYMIARHSHEQSNNGEGVEVVINTECEDPVHGKGRYTEKRIHLNSRLPYWLQSMLPKWFYLLEKSWNYFPFTKTEYSCSFVPKFNVSIITRYEDNNGSNGNCLNLSPEELAIRTVDHIDIAYDEVSSHHYSENEDPKYFKSSLTSRGPLVEGWRQKEFDPDKTNSIPIMCCYKLVKVSFEVWGLQTRVEEFVHKCIRETLLLGHRQAFTWIDEWYNMSVEDVYRFEEQMQNETNERLRDCLRPDMGASGDFEGESLNEIERSVSMSPNRRVKEVELNKSSSTTFIE</sequence>
<dbReference type="EMBL" id="GIIL01001325">
    <property type="protein sequence ID" value="NOV45051.1"/>
    <property type="molecule type" value="Transcribed_RNA"/>
</dbReference>
<dbReference type="FunFam" id="3.30.530.20:FF:000028">
    <property type="entry name" value="Phosphatidylinositol transfer protein 5"/>
    <property type="match status" value="1"/>
</dbReference>
<dbReference type="GO" id="GO:0008526">
    <property type="term" value="F:phosphatidylinositol transfer activity"/>
    <property type="evidence" value="ECO:0007669"/>
    <property type="project" value="TreeGrafter"/>
</dbReference>
<reference evidence="2" key="1">
    <citation type="submission" date="2020-03" db="EMBL/GenBank/DDBJ databases">
        <title>Transcriptomic Profiling of the Digestive Tract of the Rat Flea, Xenopsylla cheopis, Following Blood Feeding and Infection with Yersinia pestis.</title>
        <authorList>
            <person name="Bland D.M."/>
            <person name="Martens C.A."/>
            <person name="Virtaneva K."/>
            <person name="Kanakabandi K."/>
            <person name="Long D."/>
            <person name="Rosenke R."/>
            <person name="Saturday G.A."/>
            <person name="Hoyt F.H."/>
            <person name="Bruno D.P."/>
            <person name="Ribeiro J.M.C."/>
            <person name="Hinnebusch J."/>
        </authorList>
    </citation>
    <scope>NUCLEOTIDE SEQUENCE</scope>
</reference>
<dbReference type="InterPro" id="IPR001666">
    <property type="entry name" value="PI_transfer"/>
</dbReference>
<dbReference type="PANTHER" id="PTHR10658">
    <property type="entry name" value="PHOSPHATIDYLINOSITOL TRANSFER PROTEIN"/>
    <property type="match status" value="1"/>
</dbReference>
<dbReference type="GO" id="GO:0071944">
    <property type="term" value="C:cell periphery"/>
    <property type="evidence" value="ECO:0007669"/>
    <property type="project" value="UniProtKB-ARBA"/>
</dbReference>
<dbReference type="InterPro" id="IPR055261">
    <property type="entry name" value="PI_transfer_N"/>
</dbReference>
<proteinExistence type="predicted"/>